<evidence type="ECO:0000256" key="1">
    <source>
        <dbReference type="ARBA" id="ARBA00023002"/>
    </source>
</evidence>
<dbReference type="SUPFAM" id="SSF51905">
    <property type="entry name" value="FAD/NAD(P)-binding domain"/>
    <property type="match status" value="1"/>
</dbReference>
<organism evidence="3 4">
    <name type="scientific">Branchiostoma lanceolatum</name>
    <name type="common">Common lancelet</name>
    <name type="synonym">Amphioxus lanceolatum</name>
    <dbReference type="NCBI Taxonomy" id="7740"/>
    <lineage>
        <taxon>Eukaryota</taxon>
        <taxon>Metazoa</taxon>
        <taxon>Chordata</taxon>
        <taxon>Cephalochordata</taxon>
        <taxon>Leptocardii</taxon>
        <taxon>Amphioxiformes</taxon>
        <taxon>Branchiostomatidae</taxon>
        <taxon>Branchiostoma</taxon>
    </lineage>
</organism>
<dbReference type="InterPro" id="IPR036188">
    <property type="entry name" value="FAD/NAD-bd_sf"/>
</dbReference>
<accession>A0A8K0ADN6</accession>
<dbReference type="PANTHER" id="PTHR43539:SF23">
    <property type="entry name" value="FAD-DEPENDENT OXIDOREDUCTASE DOMAIN-CONTAINING PROTEIN 2"/>
    <property type="match status" value="1"/>
</dbReference>
<name>A0A8K0ADN6_BRALA</name>
<gene>
    <name evidence="3" type="primary">FOXRED2</name>
    <name evidence="3" type="ORF">BLAG_LOCUS24779</name>
</gene>
<dbReference type="EMBL" id="OV696694">
    <property type="protein sequence ID" value="CAH1273422.1"/>
    <property type="molecule type" value="Genomic_DNA"/>
</dbReference>
<dbReference type="PANTHER" id="PTHR43539">
    <property type="entry name" value="FLAVIN-BINDING MONOOXYGENASE-LIKE PROTEIN (AFU_ORTHOLOGUE AFUA_4G09220)"/>
    <property type="match status" value="1"/>
</dbReference>
<dbReference type="InterPro" id="IPR050982">
    <property type="entry name" value="Auxin_biosynth/cation_transpt"/>
</dbReference>
<dbReference type="GO" id="GO:0005788">
    <property type="term" value="C:endoplasmic reticulum lumen"/>
    <property type="evidence" value="ECO:0007669"/>
    <property type="project" value="TreeGrafter"/>
</dbReference>
<dbReference type="GO" id="GO:0004497">
    <property type="term" value="F:monooxygenase activity"/>
    <property type="evidence" value="ECO:0007669"/>
    <property type="project" value="TreeGrafter"/>
</dbReference>
<dbReference type="OrthoDB" id="66881at2759"/>
<proteinExistence type="predicted"/>
<feature type="signal peptide" evidence="2">
    <location>
        <begin position="1"/>
        <end position="19"/>
    </location>
</feature>
<dbReference type="PRINTS" id="PR00368">
    <property type="entry name" value="FADPNR"/>
</dbReference>
<sequence length="674" mass="76055">MANLPYAKLLAMALLVVTALPSSLQQSSHDIPLARVQAGEDIPADPLGNDGNAKQGFDVYHDYLVIGAGPSGLQMGFFLERAGRDYLILERGDGAGTFYKQYPRHRKLISINKRNTGKTNKEFNWRHDWNSLLSDDESLELRHYSKEFFPKADILVQYLHDYATKLKLKVQYNTNVQGVSRVANHTAIAKHLFILRDQTNRTYACQTLIVATGIWVPNTPDFRGHEHTVGYEDMSLDPEDYEGKTVLILGRGNSAFETADHIIHATNLIHMVARSRVRLSWATHYVGDLRAVNNGLLDTYQLKSLDGVMEADMEKAGVVNISGKLYLDTFNEKGLGPNELEDDSDRLPNAPPKIPADNFSAREPYDIIIRALGFKFDNSIFDESTAVKMGRDRKKKYPTINHNYESSNVPGMFFAGTCTHSLDFRKSAGGFIHGFRYTARAMFHLLEWRNHGVPWPSVSLPITQLLSTIVKRLNEGSGFYQMYSVLGDIIILKNGGKSFTYLEEFPVRLLPALPKVAGHNGEQFIVVALEYGKNFSGPGKDIFREDRATGEPSNAHNSNFLHPVFYHYDKLPSEADMLARPEKWILPRPNHLHHTVEDFLTSFTAPKSHILPIRRFLETSLDTDLRNFFAESCFKMALKHRSVPQECQEHYLQGQGLIPTAPKHTHAVKSGLVM</sequence>
<reference evidence="3" key="1">
    <citation type="submission" date="2022-01" db="EMBL/GenBank/DDBJ databases">
        <authorList>
            <person name="Braso-Vives M."/>
        </authorList>
    </citation>
    <scope>NUCLEOTIDE SEQUENCE</scope>
</reference>
<dbReference type="GO" id="GO:0036503">
    <property type="term" value="P:ERAD pathway"/>
    <property type="evidence" value="ECO:0007669"/>
    <property type="project" value="TreeGrafter"/>
</dbReference>
<keyword evidence="4" id="KW-1185">Reference proteome</keyword>
<dbReference type="FunFam" id="3.50.50.60:FF:000521">
    <property type="entry name" value="FAD dependent oxidoreductase domain containing 2"/>
    <property type="match status" value="1"/>
</dbReference>
<feature type="chain" id="PRO_5035450643" evidence="2">
    <location>
        <begin position="20"/>
        <end position="674"/>
    </location>
</feature>
<keyword evidence="2" id="KW-0732">Signal</keyword>
<evidence type="ECO:0000256" key="2">
    <source>
        <dbReference type="SAM" id="SignalP"/>
    </source>
</evidence>
<dbReference type="Proteomes" id="UP000838412">
    <property type="component" value="Chromosome 9"/>
</dbReference>
<evidence type="ECO:0000313" key="3">
    <source>
        <dbReference type="EMBL" id="CAH1273422.1"/>
    </source>
</evidence>
<keyword evidence="1" id="KW-0560">Oxidoreductase</keyword>
<protein>
    <submittedName>
        <fullName evidence="3">FOXRED2 protein</fullName>
    </submittedName>
</protein>
<dbReference type="AlphaFoldDB" id="A0A8K0ADN6"/>
<dbReference type="GO" id="GO:0050660">
    <property type="term" value="F:flavin adenine dinucleotide binding"/>
    <property type="evidence" value="ECO:0007669"/>
    <property type="project" value="TreeGrafter"/>
</dbReference>
<dbReference type="Pfam" id="PF13738">
    <property type="entry name" value="Pyr_redox_3"/>
    <property type="match status" value="1"/>
</dbReference>
<evidence type="ECO:0000313" key="4">
    <source>
        <dbReference type="Proteomes" id="UP000838412"/>
    </source>
</evidence>
<dbReference type="Gene3D" id="3.50.50.60">
    <property type="entry name" value="FAD/NAD(P)-binding domain"/>
    <property type="match status" value="1"/>
</dbReference>